<sequence>MVWDIVSKKFNFPPRSEVSDLHWRLLLSYLGVMSAILAIFASGTYLFVSRSFHRQLDRNLLTLAQAATPSHTRIQQEGTDYLDRVDEVPWRDIFNRDSQSLEWFDAQGRLLATRGDLTVDDKPETGSHTRSKDSSPHNIRSYTISVFRDRATSDEPTLEGYIRASQSTEEVQESQQQLLWGLITGGTIGVVLSGMGGVWLTRKALSPLEQNLKQLRQFTADASHELRSPLAVIKSSVQIMQNHPERFHEKDLRKVSAIASATEQMSNLVENLLFLARADANKISKAPSRRKLSLQDILQDLVELFEASAEQEGITLNLEIQQDAKVMGNGEQLYRLFANLLRNALQHTPEGGSVTIRLSASSRSCQISVIDTGVGISAEEKALVFERFWRADRSRSQSQGGTGLGLPIASAIASQHGGKITVTSTLGKGSCFTVRLPTIQTRLSPS</sequence>
<dbReference type="InterPro" id="IPR003661">
    <property type="entry name" value="HisK_dim/P_dom"/>
</dbReference>
<evidence type="ECO:0000256" key="3">
    <source>
        <dbReference type="ARBA" id="ARBA00012438"/>
    </source>
</evidence>
<feature type="transmembrane region" description="Helical" evidence="12">
    <location>
        <begin position="26"/>
        <end position="48"/>
    </location>
</feature>
<dbReference type="SMART" id="SM00387">
    <property type="entry name" value="HATPase_c"/>
    <property type="match status" value="1"/>
</dbReference>
<keyword evidence="8 12" id="KW-1133">Transmembrane helix</keyword>
<dbReference type="Proteomes" id="UP000318453">
    <property type="component" value="Chromosome"/>
</dbReference>
<feature type="compositionally biased region" description="Basic and acidic residues" evidence="11">
    <location>
        <begin position="117"/>
        <end position="135"/>
    </location>
</feature>
<keyword evidence="6 12" id="KW-0812">Transmembrane</keyword>
<organism evidence="14 15">
    <name type="scientific">Euhalothece natronophila Z-M001</name>
    <dbReference type="NCBI Taxonomy" id="522448"/>
    <lineage>
        <taxon>Bacteria</taxon>
        <taxon>Bacillati</taxon>
        <taxon>Cyanobacteriota</taxon>
        <taxon>Cyanophyceae</taxon>
        <taxon>Oscillatoriophycideae</taxon>
        <taxon>Chroococcales</taxon>
        <taxon>Halothecacae</taxon>
        <taxon>Halothece cluster</taxon>
        <taxon>Euhalothece</taxon>
    </lineage>
</organism>
<evidence type="ECO:0000313" key="14">
    <source>
        <dbReference type="EMBL" id="QDZ38488.1"/>
    </source>
</evidence>
<evidence type="ECO:0000256" key="7">
    <source>
        <dbReference type="ARBA" id="ARBA00022777"/>
    </source>
</evidence>
<dbReference type="InterPro" id="IPR004358">
    <property type="entry name" value="Sig_transdc_His_kin-like_C"/>
</dbReference>
<dbReference type="SUPFAM" id="SSF55874">
    <property type="entry name" value="ATPase domain of HSP90 chaperone/DNA topoisomerase II/histidine kinase"/>
    <property type="match status" value="1"/>
</dbReference>
<evidence type="ECO:0000256" key="10">
    <source>
        <dbReference type="ARBA" id="ARBA00023136"/>
    </source>
</evidence>
<gene>
    <name evidence="14" type="ORF">FRE64_00125</name>
</gene>
<dbReference type="SMART" id="SM00388">
    <property type="entry name" value="HisKA"/>
    <property type="match status" value="1"/>
</dbReference>
<evidence type="ECO:0000256" key="9">
    <source>
        <dbReference type="ARBA" id="ARBA00023012"/>
    </source>
</evidence>
<proteinExistence type="predicted"/>
<dbReference type="CDD" id="cd00082">
    <property type="entry name" value="HisKA"/>
    <property type="match status" value="1"/>
</dbReference>
<dbReference type="PROSITE" id="PS50109">
    <property type="entry name" value="HIS_KIN"/>
    <property type="match status" value="1"/>
</dbReference>
<comment type="catalytic activity">
    <reaction evidence="1">
        <text>ATP + protein L-histidine = ADP + protein N-phospho-L-histidine.</text>
        <dbReference type="EC" id="2.7.13.3"/>
    </reaction>
</comment>
<comment type="subcellular location">
    <subcellularLocation>
        <location evidence="2">Membrane</location>
    </subcellularLocation>
</comment>
<evidence type="ECO:0000256" key="2">
    <source>
        <dbReference type="ARBA" id="ARBA00004370"/>
    </source>
</evidence>
<dbReference type="CDD" id="cd00075">
    <property type="entry name" value="HATPase"/>
    <property type="match status" value="1"/>
</dbReference>
<dbReference type="OrthoDB" id="9813151at2"/>
<dbReference type="InterPro" id="IPR005467">
    <property type="entry name" value="His_kinase_dom"/>
</dbReference>
<dbReference type="PANTHER" id="PTHR45436">
    <property type="entry name" value="SENSOR HISTIDINE KINASE YKOH"/>
    <property type="match status" value="1"/>
</dbReference>
<evidence type="ECO:0000259" key="13">
    <source>
        <dbReference type="PROSITE" id="PS50109"/>
    </source>
</evidence>
<dbReference type="FunFam" id="3.30.565.10:FF:000006">
    <property type="entry name" value="Sensor histidine kinase WalK"/>
    <property type="match status" value="1"/>
</dbReference>
<dbReference type="InterPro" id="IPR036097">
    <property type="entry name" value="HisK_dim/P_sf"/>
</dbReference>
<evidence type="ECO:0000256" key="6">
    <source>
        <dbReference type="ARBA" id="ARBA00022692"/>
    </source>
</evidence>
<dbReference type="SUPFAM" id="SSF47384">
    <property type="entry name" value="Homodimeric domain of signal transducing histidine kinase"/>
    <property type="match status" value="1"/>
</dbReference>
<feature type="domain" description="Histidine kinase" evidence="13">
    <location>
        <begin position="221"/>
        <end position="440"/>
    </location>
</feature>
<dbReference type="InterPro" id="IPR050428">
    <property type="entry name" value="TCS_sensor_his_kinase"/>
</dbReference>
<dbReference type="Pfam" id="PF00512">
    <property type="entry name" value="HisKA"/>
    <property type="match status" value="1"/>
</dbReference>
<dbReference type="PANTHER" id="PTHR45436:SF5">
    <property type="entry name" value="SENSOR HISTIDINE KINASE TRCS"/>
    <property type="match status" value="1"/>
</dbReference>
<evidence type="ECO:0000256" key="5">
    <source>
        <dbReference type="ARBA" id="ARBA00022679"/>
    </source>
</evidence>
<accession>A0A5B8NHS0</accession>
<keyword evidence="5" id="KW-0808">Transferase</keyword>
<reference evidence="14" key="1">
    <citation type="submission" date="2019-08" db="EMBL/GenBank/DDBJ databases">
        <title>Carotenoids and Carotenoid Binding Proteins in the Halophilic Cyanobacterium Euhalothece sp. ZM00.</title>
        <authorList>
            <person name="Cho S.M."/>
            <person name="Song J.Y."/>
            <person name="Park Y.-I."/>
        </authorList>
    </citation>
    <scope>NUCLEOTIDE SEQUENCE [LARGE SCALE GENOMIC DNA]</scope>
    <source>
        <strain evidence="14">Z-M001</strain>
    </source>
</reference>
<evidence type="ECO:0000256" key="8">
    <source>
        <dbReference type="ARBA" id="ARBA00022989"/>
    </source>
</evidence>
<dbReference type="KEGG" id="enn:FRE64_00125"/>
<dbReference type="GO" id="GO:0000155">
    <property type="term" value="F:phosphorelay sensor kinase activity"/>
    <property type="evidence" value="ECO:0007669"/>
    <property type="project" value="InterPro"/>
</dbReference>
<dbReference type="Gene3D" id="3.30.565.10">
    <property type="entry name" value="Histidine kinase-like ATPase, C-terminal domain"/>
    <property type="match status" value="1"/>
</dbReference>
<evidence type="ECO:0000256" key="4">
    <source>
        <dbReference type="ARBA" id="ARBA00022553"/>
    </source>
</evidence>
<evidence type="ECO:0000256" key="1">
    <source>
        <dbReference type="ARBA" id="ARBA00000085"/>
    </source>
</evidence>
<dbReference type="PRINTS" id="PR00344">
    <property type="entry name" value="BCTRLSENSOR"/>
</dbReference>
<dbReference type="InterPro" id="IPR036890">
    <property type="entry name" value="HATPase_C_sf"/>
</dbReference>
<keyword evidence="15" id="KW-1185">Reference proteome</keyword>
<dbReference type="RefSeq" id="WP_146294099.1">
    <property type="nucleotide sequence ID" value="NZ_CP042326.1"/>
</dbReference>
<dbReference type="AlphaFoldDB" id="A0A5B8NHS0"/>
<dbReference type="InterPro" id="IPR003594">
    <property type="entry name" value="HATPase_dom"/>
</dbReference>
<evidence type="ECO:0000256" key="11">
    <source>
        <dbReference type="SAM" id="MobiDB-lite"/>
    </source>
</evidence>
<evidence type="ECO:0000313" key="15">
    <source>
        <dbReference type="Proteomes" id="UP000318453"/>
    </source>
</evidence>
<keyword evidence="7 14" id="KW-0418">Kinase</keyword>
<feature type="transmembrane region" description="Helical" evidence="12">
    <location>
        <begin position="178"/>
        <end position="200"/>
    </location>
</feature>
<protein>
    <recommendedName>
        <fullName evidence="3">histidine kinase</fullName>
        <ecNumber evidence="3">2.7.13.3</ecNumber>
    </recommendedName>
</protein>
<evidence type="ECO:0000256" key="12">
    <source>
        <dbReference type="SAM" id="Phobius"/>
    </source>
</evidence>
<name>A0A5B8NHS0_9CHRO</name>
<feature type="region of interest" description="Disordered" evidence="11">
    <location>
        <begin position="117"/>
        <end position="137"/>
    </location>
</feature>
<dbReference type="Pfam" id="PF02518">
    <property type="entry name" value="HATPase_c"/>
    <property type="match status" value="1"/>
</dbReference>
<dbReference type="GO" id="GO:0016020">
    <property type="term" value="C:membrane"/>
    <property type="evidence" value="ECO:0007669"/>
    <property type="project" value="UniProtKB-SubCell"/>
</dbReference>
<keyword evidence="10 12" id="KW-0472">Membrane</keyword>
<dbReference type="EC" id="2.7.13.3" evidence="3"/>
<keyword evidence="9" id="KW-0902">Two-component regulatory system</keyword>
<dbReference type="EMBL" id="CP042326">
    <property type="protein sequence ID" value="QDZ38488.1"/>
    <property type="molecule type" value="Genomic_DNA"/>
</dbReference>
<keyword evidence="4" id="KW-0597">Phosphoprotein</keyword>
<dbReference type="Gene3D" id="1.10.287.130">
    <property type="match status" value="1"/>
</dbReference>